<proteinExistence type="predicted"/>
<accession>A0A9X9A4Z5</accession>
<dbReference type="Proteomes" id="UP000308444">
    <property type="component" value="Unassembled WGS sequence"/>
</dbReference>
<evidence type="ECO:0000313" key="2">
    <source>
        <dbReference type="Proteomes" id="UP000308444"/>
    </source>
</evidence>
<feature type="non-terminal residue" evidence="1">
    <location>
        <position position="39"/>
    </location>
</feature>
<gene>
    <name evidence="1" type="ORF">FC695_28725</name>
</gene>
<comment type="caution">
    <text evidence="1">The sequence shown here is derived from an EMBL/GenBank/DDBJ whole genome shotgun (WGS) entry which is preliminary data.</text>
</comment>
<dbReference type="AlphaFoldDB" id="A0A9X9A4Z5"/>
<evidence type="ECO:0000313" key="1">
    <source>
        <dbReference type="EMBL" id="TKI94407.1"/>
    </source>
</evidence>
<name>A0A9X9A4Z5_BACCE</name>
<organism evidence="1 2">
    <name type="scientific">Bacillus cereus</name>
    <dbReference type="NCBI Taxonomy" id="1396"/>
    <lineage>
        <taxon>Bacteria</taxon>
        <taxon>Bacillati</taxon>
        <taxon>Bacillota</taxon>
        <taxon>Bacilli</taxon>
        <taxon>Bacillales</taxon>
        <taxon>Bacillaceae</taxon>
        <taxon>Bacillus</taxon>
        <taxon>Bacillus cereus group</taxon>
    </lineage>
</organism>
<sequence>MPKPFPHAYLYNEGLKFSYLLAKSGGKHMAVYRNVQVNF</sequence>
<protein>
    <submittedName>
        <fullName evidence="1">DNA replication protein DnaD</fullName>
    </submittedName>
</protein>
<reference evidence="1 2" key="1">
    <citation type="journal article" date="2019" name="Environ. Microbiol.">
        <title>An active ?-lactamase is a part of an orchestrated cell wall stress resistance network of Bacillus subtilis and related rhizosphere species.</title>
        <authorList>
            <person name="Bucher T."/>
            <person name="Keren-Paz A."/>
            <person name="Hausser J."/>
            <person name="Olender T."/>
            <person name="Cytryn E."/>
            <person name="Kolodkin-Gal I."/>
        </authorList>
    </citation>
    <scope>NUCLEOTIDE SEQUENCE [LARGE SCALE GENOMIC DNA]</scope>
    <source>
        <strain evidence="1 2">I32</strain>
    </source>
</reference>
<dbReference type="EMBL" id="SZOH01002535">
    <property type="protein sequence ID" value="TKI94407.1"/>
    <property type="molecule type" value="Genomic_DNA"/>
</dbReference>